<name>A0A558QT96_9SPHN</name>
<comment type="caution">
    <text evidence="5">The sequence shown here is derived from an EMBL/GenBank/DDBJ whole genome shotgun (WGS) entry which is preliminary data.</text>
</comment>
<dbReference type="AlphaFoldDB" id="A0A558QT96"/>
<gene>
    <name evidence="5" type="ORF">FOY91_19285</name>
</gene>
<dbReference type="GO" id="GO:0015833">
    <property type="term" value="P:peptide transport"/>
    <property type="evidence" value="ECO:0007669"/>
    <property type="project" value="TreeGrafter"/>
</dbReference>
<dbReference type="PIRSF" id="PIRSF002741">
    <property type="entry name" value="MppA"/>
    <property type="match status" value="1"/>
</dbReference>
<dbReference type="OrthoDB" id="8144963at2"/>
<organism evidence="5 6">
    <name type="scientific">Alterirhizorhabdus solaris</name>
    <dbReference type="NCBI Taxonomy" id="2529389"/>
    <lineage>
        <taxon>Bacteria</taxon>
        <taxon>Pseudomonadati</taxon>
        <taxon>Pseudomonadota</taxon>
        <taxon>Alphaproteobacteria</taxon>
        <taxon>Sphingomonadales</taxon>
        <taxon>Rhizorhabdaceae</taxon>
        <taxon>Alterirhizorhabdus</taxon>
    </lineage>
</organism>
<dbReference type="GO" id="GO:1904680">
    <property type="term" value="F:peptide transmembrane transporter activity"/>
    <property type="evidence" value="ECO:0007669"/>
    <property type="project" value="TreeGrafter"/>
</dbReference>
<dbReference type="Pfam" id="PF00496">
    <property type="entry name" value="SBP_bac_5"/>
    <property type="match status" value="1"/>
</dbReference>
<dbReference type="Gene3D" id="3.40.190.10">
    <property type="entry name" value="Periplasmic binding protein-like II"/>
    <property type="match status" value="1"/>
</dbReference>
<dbReference type="EMBL" id="VNIM01000128">
    <property type="protein sequence ID" value="TVV70361.1"/>
    <property type="molecule type" value="Genomic_DNA"/>
</dbReference>
<dbReference type="PANTHER" id="PTHR30290:SF38">
    <property type="entry name" value="D,D-DIPEPTIDE-BINDING PERIPLASMIC PROTEIN DDPA-RELATED"/>
    <property type="match status" value="1"/>
</dbReference>
<dbReference type="GO" id="GO:0043190">
    <property type="term" value="C:ATP-binding cassette (ABC) transporter complex"/>
    <property type="evidence" value="ECO:0007669"/>
    <property type="project" value="InterPro"/>
</dbReference>
<evidence type="ECO:0000256" key="1">
    <source>
        <dbReference type="ARBA" id="ARBA00004418"/>
    </source>
</evidence>
<dbReference type="Proteomes" id="UP000318681">
    <property type="component" value="Unassembled WGS sequence"/>
</dbReference>
<dbReference type="InterPro" id="IPR039424">
    <property type="entry name" value="SBP_5"/>
</dbReference>
<sequence>MAGDPRSFRHAVVPAAGRCLLPLSGLAPVKVAAFPAPDRRGALRLLGAGALAAGLPLGLGACGFATPPKPVKGGRLRVATPASSTADTIDPARQTVVTDYCRCHMFYDGLTRLDAHSRAEPALAEAIDSSDARIWTVKLRPGVRFHDGKPLTADDVVYSIRRHKDPAIGSKAAAFAGQFADVRAMGSDAVRITLTGPNADLPVILGLPQFQIVRAGTTDFATANGTGAFRCVEFQPGVRSVAARNEDYWRGPVHLGEVELFSIADDSARVNALLSGDVDLINSVNPRISRHIRKAGFGVLETKTGGYTDLVIRLDRAPGNNPDFVAGMKLLMDRPAMRDAVFRGYATIANDQPIPPTNPYFATDLPQRAFDPERAAYHFRKAGMAGATIPLVSSTAAEKSDDLGVVMQQAARRAGITLDLRRAPADGYWTNSWMKVPMGFGNVNPRPTADIIFTQFFSSDGPWNESAWHDARFDRLLLEARGSTDEGVRRAIYGEMQHRIHDGSGVGIPLFLSLLDAHSPKVKGLRPMPSGGLMGYDFASHVWLDEKA</sequence>
<proteinExistence type="inferred from homology"/>
<keyword evidence="6" id="KW-1185">Reference proteome</keyword>
<dbReference type="InterPro" id="IPR000914">
    <property type="entry name" value="SBP_5_dom"/>
</dbReference>
<evidence type="ECO:0000313" key="5">
    <source>
        <dbReference type="EMBL" id="TVV70361.1"/>
    </source>
</evidence>
<evidence type="ECO:0000259" key="4">
    <source>
        <dbReference type="Pfam" id="PF00496"/>
    </source>
</evidence>
<dbReference type="Gene3D" id="3.10.105.10">
    <property type="entry name" value="Dipeptide-binding Protein, Domain 3"/>
    <property type="match status" value="1"/>
</dbReference>
<dbReference type="InterPro" id="IPR030678">
    <property type="entry name" value="Peptide/Ni-bd"/>
</dbReference>
<dbReference type="CDD" id="cd08503">
    <property type="entry name" value="PBP2_NikA_DppA_OppA_like_17"/>
    <property type="match status" value="1"/>
</dbReference>
<dbReference type="PANTHER" id="PTHR30290">
    <property type="entry name" value="PERIPLASMIC BINDING COMPONENT OF ABC TRANSPORTER"/>
    <property type="match status" value="1"/>
</dbReference>
<evidence type="ECO:0000256" key="2">
    <source>
        <dbReference type="ARBA" id="ARBA00005695"/>
    </source>
</evidence>
<dbReference type="GO" id="GO:0030288">
    <property type="term" value="C:outer membrane-bounded periplasmic space"/>
    <property type="evidence" value="ECO:0007669"/>
    <property type="project" value="UniProtKB-ARBA"/>
</dbReference>
<dbReference type="SUPFAM" id="SSF53850">
    <property type="entry name" value="Periplasmic binding protein-like II"/>
    <property type="match status" value="1"/>
</dbReference>
<accession>A0A558QT96</accession>
<keyword evidence="3" id="KW-0732">Signal</keyword>
<comment type="similarity">
    <text evidence="2">Belongs to the bacterial solute-binding protein 5 family.</text>
</comment>
<comment type="subcellular location">
    <subcellularLocation>
        <location evidence="1">Periplasm</location>
    </subcellularLocation>
</comment>
<evidence type="ECO:0000313" key="6">
    <source>
        <dbReference type="Proteomes" id="UP000318681"/>
    </source>
</evidence>
<evidence type="ECO:0000256" key="3">
    <source>
        <dbReference type="ARBA" id="ARBA00022729"/>
    </source>
</evidence>
<protein>
    <submittedName>
        <fullName evidence="5">ABC transporter substrate-binding protein</fullName>
    </submittedName>
</protein>
<reference evidence="5 6" key="1">
    <citation type="submission" date="2019-07" db="EMBL/GenBank/DDBJ databases">
        <title>Sphingomonas solaris sp. nov., isolated from a solar panel from Boston, Massachusetts.</title>
        <authorList>
            <person name="Tanner K."/>
            <person name="Pascual J."/>
            <person name="Mancuso C."/>
            <person name="Pereto J."/>
            <person name="Khalil A."/>
            <person name="Vilanova C."/>
        </authorList>
    </citation>
    <scope>NUCLEOTIDE SEQUENCE [LARGE SCALE GENOMIC DNA]</scope>
    <source>
        <strain evidence="5 6">R4DWN</strain>
    </source>
</reference>
<feature type="domain" description="Solute-binding protein family 5" evidence="4">
    <location>
        <begin position="120"/>
        <end position="463"/>
    </location>
</feature>